<gene>
    <name evidence="1" type="ORF">HDC12869</name>
</gene>
<proteinExistence type="predicted"/>
<accession>Q6IKC9</accession>
<dbReference type="AlphaFoldDB" id="Q6IKC9"/>
<organism evidence="1">
    <name type="scientific">Drosophila melanogaster</name>
    <name type="common">Fruit fly</name>
    <dbReference type="NCBI Taxonomy" id="7227"/>
    <lineage>
        <taxon>Eukaryota</taxon>
        <taxon>Metazoa</taxon>
        <taxon>Ecdysozoa</taxon>
        <taxon>Arthropoda</taxon>
        <taxon>Hexapoda</taxon>
        <taxon>Insecta</taxon>
        <taxon>Pterygota</taxon>
        <taxon>Neoptera</taxon>
        <taxon>Endopterygota</taxon>
        <taxon>Diptera</taxon>
        <taxon>Brachycera</taxon>
        <taxon>Muscomorpha</taxon>
        <taxon>Ephydroidea</taxon>
        <taxon>Drosophilidae</taxon>
        <taxon>Drosophila</taxon>
        <taxon>Sophophora</taxon>
    </lineage>
</organism>
<dbReference type="EMBL" id="BK002437">
    <property type="protein sequence ID" value="DAA03943.1"/>
    <property type="molecule type" value="Genomic_DNA"/>
</dbReference>
<name>Q6IKC9_DROME</name>
<protein>
    <submittedName>
        <fullName evidence="1">HDC12869</fullName>
    </submittedName>
</protein>
<reference evidence="1" key="1">
    <citation type="journal article" date="2003" name="Genome Biol.">
        <title>An integrated gene annotation and transcriptional profiling approach towards the full gene content of the Drosophila genome.</title>
        <authorList>
            <person name="Hild M."/>
            <person name="Beckmann B."/>
            <person name="Haas S.A."/>
            <person name="Koch B."/>
            <person name="Solovyev V."/>
            <person name="Busold C."/>
            <person name="Fellenberg K."/>
            <person name="Boutros M."/>
            <person name="Vingron M."/>
            <person name="Sauer F."/>
            <person name="Hoheisel J.D."/>
            <person name="Paro R."/>
        </authorList>
    </citation>
    <scope>NUCLEOTIDE SEQUENCE</scope>
</reference>
<sequence length="112" mass="12183">MPRDEALQGFVAVWRVMPQKNAIASGCGAGGMGGVVWYDSLLNRGAVESLKAWPGQKCRIMASASSRLEDDVAMAMTRHKFRPSTPRANITIPSPTPIFPPKSHCLCLSRNK</sequence>
<evidence type="ECO:0000313" key="1">
    <source>
        <dbReference type="EMBL" id="DAA03943.1"/>
    </source>
</evidence>